<name>A0A0F7U1L0_PENBI</name>
<feature type="compositionally biased region" description="Polar residues" evidence="1">
    <location>
        <begin position="42"/>
        <end position="53"/>
    </location>
</feature>
<organism evidence="2 3">
    <name type="scientific">Penicillium brasilianum</name>
    <dbReference type="NCBI Taxonomy" id="104259"/>
    <lineage>
        <taxon>Eukaryota</taxon>
        <taxon>Fungi</taxon>
        <taxon>Dikarya</taxon>
        <taxon>Ascomycota</taxon>
        <taxon>Pezizomycotina</taxon>
        <taxon>Eurotiomycetes</taxon>
        <taxon>Eurotiomycetidae</taxon>
        <taxon>Eurotiales</taxon>
        <taxon>Aspergillaceae</taxon>
        <taxon>Penicillium</taxon>
    </lineage>
</organism>
<evidence type="ECO:0000256" key="1">
    <source>
        <dbReference type="SAM" id="MobiDB-lite"/>
    </source>
</evidence>
<protein>
    <submittedName>
        <fullName evidence="2">Uncharacterized protein</fullName>
    </submittedName>
</protein>
<dbReference type="AlphaFoldDB" id="A0A0F7U1L0"/>
<evidence type="ECO:0000313" key="2">
    <source>
        <dbReference type="EMBL" id="CEJ62758.1"/>
    </source>
</evidence>
<dbReference type="Proteomes" id="UP000042958">
    <property type="component" value="Unassembled WGS sequence"/>
</dbReference>
<feature type="compositionally biased region" description="Polar residues" evidence="1">
    <location>
        <begin position="1"/>
        <end position="25"/>
    </location>
</feature>
<keyword evidence="3" id="KW-1185">Reference proteome</keyword>
<evidence type="ECO:0000313" key="3">
    <source>
        <dbReference type="Proteomes" id="UP000042958"/>
    </source>
</evidence>
<feature type="region of interest" description="Disordered" evidence="1">
    <location>
        <begin position="1"/>
        <end position="28"/>
    </location>
</feature>
<sequence>MATTTSLSETEPVLSLTTQTPSMSPSRPVVTVHQSEYITPNASVTGREPSTNPLHWPNDHRRVPPHRPPQVHPQWVEIGGPLPMRVFLWNMFSGCRLLQWAYAVPRSLGYHKYGPDAKFMYKVAGEW</sequence>
<reference evidence="3" key="1">
    <citation type="journal article" date="2015" name="Genome Announc.">
        <title>Draft genome sequence of the fungus Penicillium brasilianum MG11.</title>
        <authorList>
            <person name="Horn F."/>
            <person name="Linde J."/>
            <person name="Mattern D.J."/>
            <person name="Walther G."/>
            <person name="Guthke R."/>
            <person name="Brakhage A.A."/>
            <person name="Valiante V."/>
        </authorList>
    </citation>
    <scope>NUCLEOTIDE SEQUENCE [LARGE SCALE GENOMIC DNA]</scope>
    <source>
        <strain evidence="3">MG11</strain>
    </source>
</reference>
<feature type="region of interest" description="Disordered" evidence="1">
    <location>
        <begin position="42"/>
        <end position="68"/>
    </location>
</feature>
<gene>
    <name evidence="2" type="ORF">PMG11_11249</name>
</gene>
<proteinExistence type="predicted"/>
<dbReference type="EMBL" id="CDHK01000023">
    <property type="protein sequence ID" value="CEJ62758.1"/>
    <property type="molecule type" value="Genomic_DNA"/>
</dbReference>
<accession>A0A0F7U1L0</accession>
<dbReference type="OrthoDB" id="5201563at2759"/>